<dbReference type="Proteomes" id="UP000070444">
    <property type="component" value="Unassembled WGS sequence"/>
</dbReference>
<sequence length="261" mass="30190">MASDRTSEMILEAFKANTFKSVFSRSITFKEAKFPTTMKVDFKRYIRVNPQNNANSGDQNSDSKEVEATPVKTKGKKKKNQGNNEYGFLDSLFDPNASKATPKQDINIESTSNNQQNSVINEILNNMKNTSTDGQQEPKRVKGKFQVEILSESANEPIQFNNNMNNRGQRFKQSTSLGEKWDSVDNATSAQLQQQTNKRAKKEKGGKLFAENDEWDEEYDQGKLKKIRHKEQRFMEKFENKNNMFQKEQDIKNYIKKKKLE</sequence>
<proteinExistence type="predicted"/>
<keyword evidence="3" id="KW-1185">Reference proteome</keyword>
<evidence type="ECO:0000313" key="3">
    <source>
        <dbReference type="Proteomes" id="UP000070444"/>
    </source>
</evidence>
<accession>A0A137PAW0</accession>
<dbReference type="EMBL" id="KQ964459">
    <property type="protein sequence ID" value="KXN72139.1"/>
    <property type="molecule type" value="Genomic_DNA"/>
</dbReference>
<name>A0A137PAW0_CONC2</name>
<dbReference type="OrthoDB" id="420187at2759"/>
<feature type="compositionally biased region" description="Polar residues" evidence="1">
    <location>
        <begin position="50"/>
        <end position="60"/>
    </location>
</feature>
<feature type="region of interest" description="Disordered" evidence="1">
    <location>
        <begin position="50"/>
        <end position="114"/>
    </location>
</feature>
<evidence type="ECO:0000256" key="1">
    <source>
        <dbReference type="SAM" id="MobiDB-lite"/>
    </source>
</evidence>
<protein>
    <submittedName>
        <fullName evidence="2">Uncharacterized protein</fullName>
    </submittedName>
</protein>
<dbReference type="AlphaFoldDB" id="A0A137PAW0"/>
<reference evidence="2 3" key="1">
    <citation type="journal article" date="2015" name="Genome Biol. Evol.">
        <title>Phylogenomic analyses indicate that early fungi evolved digesting cell walls of algal ancestors of land plants.</title>
        <authorList>
            <person name="Chang Y."/>
            <person name="Wang S."/>
            <person name="Sekimoto S."/>
            <person name="Aerts A.L."/>
            <person name="Choi C."/>
            <person name="Clum A."/>
            <person name="LaButti K.M."/>
            <person name="Lindquist E.A."/>
            <person name="Yee Ngan C."/>
            <person name="Ohm R.A."/>
            <person name="Salamov A.A."/>
            <person name="Grigoriev I.V."/>
            <person name="Spatafora J.W."/>
            <person name="Berbee M.L."/>
        </authorList>
    </citation>
    <scope>NUCLEOTIDE SEQUENCE [LARGE SCALE GENOMIC DNA]</scope>
    <source>
        <strain evidence="2 3">NRRL 28638</strain>
    </source>
</reference>
<organism evidence="2 3">
    <name type="scientific">Conidiobolus coronatus (strain ATCC 28846 / CBS 209.66 / NRRL 28638)</name>
    <name type="common">Delacroixia coronata</name>
    <dbReference type="NCBI Taxonomy" id="796925"/>
    <lineage>
        <taxon>Eukaryota</taxon>
        <taxon>Fungi</taxon>
        <taxon>Fungi incertae sedis</taxon>
        <taxon>Zoopagomycota</taxon>
        <taxon>Entomophthoromycotina</taxon>
        <taxon>Entomophthoromycetes</taxon>
        <taxon>Entomophthorales</taxon>
        <taxon>Ancylistaceae</taxon>
        <taxon>Conidiobolus</taxon>
    </lineage>
</organism>
<evidence type="ECO:0000313" key="2">
    <source>
        <dbReference type="EMBL" id="KXN72139.1"/>
    </source>
</evidence>
<gene>
    <name evidence="2" type="ORF">CONCODRAFT_84240</name>
</gene>